<name>A0A7R9CTX2_TIMCR</name>
<reference evidence="1" key="1">
    <citation type="submission" date="2020-11" db="EMBL/GenBank/DDBJ databases">
        <authorList>
            <person name="Tran Van P."/>
        </authorList>
    </citation>
    <scope>NUCLEOTIDE SEQUENCE</scope>
</reference>
<evidence type="ECO:0000313" key="1">
    <source>
        <dbReference type="EMBL" id="CAD7400954.1"/>
    </source>
</evidence>
<protein>
    <submittedName>
        <fullName evidence="1">Uncharacterized protein</fullName>
    </submittedName>
</protein>
<gene>
    <name evidence="1" type="ORF">TCEB3V08_LOCUS5775</name>
</gene>
<sequence>MSIDIELLLHNHRINNMEDSLHVSESESDKKLLSLDVSIKDEIKIELQTGLSPQENANLMVKSEIQDNYGPISSSGISWIKQNIEMDGNSPEYVDVSVNSEERDLHQRELVCDLPFIKEELEAYDHRQVKTDSHAGSR</sequence>
<dbReference type="EMBL" id="OC318194">
    <property type="protein sequence ID" value="CAD7400954.1"/>
    <property type="molecule type" value="Genomic_DNA"/>
</dbReference>
<dbReference type="AlphaFoldDB" id="A0A7R9CTX2"/>
<proteinExistence type="predicted"/>
<organism evidence="1">
    <name type="scientific">Timema cristinae</name>
    <name type="common">Walking stick</name>
    <dbReference type="NCBI Taxonomy" id="61476"/>
    <lineage>
        <taxon>Eukaryota</taxon>
        <taxon>Metazoa</taxon>
        <taxon>Ecdysozoa</taxon>
        <taxon>Arthropoda</taxon>
        <taxon>Hexapoda</taxon>
        <taxon>Insecta</taxon>
        <taxon>Pterygota</taxon>
        <taxon>Neoptera</taxon>
        <taxon>Polyneoptera</taxon>
        <taxon>Phasmatodea</taxon>
        <taxon>Timematodea</taxon>
        <taxon>Timematoidea</taxon>
        <taxon>Timematidae</taxon>
        <taxon>Timema</taxon>
    </lineage>
</organism>
<accession>A0A7R9CTX2</accession>